<feature type="domain" description="Gp28/Gp37-like" evidence="1">
    <location>
        <begin position="3"/>
        <end position="346"/>
    </location>
</feature>
<evidence type="ECO:0000313" key="2">
    <source>
        <dbReference type="EMBL" id="DAD71156.1"/>
    </source>
</evidence>
<proteinExistence type="predicted"/>
<reference evidence="2" key="1">
    <citation type="journal article" date="2021" name="Proc. Natl. Acad. Sci. U.S.A.">
        <title>A Catalog of Tens of Thousands of Viruses from Human Metagenomes Reveals Hidden Associations with Chronic Diseases.</title>
        <authorList>
            <person name="Tisza M.J."/>
            <person name="Buck C.B."/>
        </authorList>
    </citation>
    <scope>NUCLEOTIDE SEQUENCE</scope>
    <source>
        <strain evidence="2">CtkyH28</strain>
    </source>
</reference>
<evidence type="ECO:0000259" key="1">
    <source>
        <dbReference type="Pfam" id="PF14594"/>
    </source>
</evidence>
<protein>
    <recommendedName>
        <fullName evidence="1">Gp28/Gp37-like domain-containing protein</fullName>
    </recommendedName>
</protein>
<dbReference type="Pfam" id="PF14594">
    <property type="entry name" value="Sipho_Gp37"/>
    <property type="match status" value="1"/>
</dbReference>
<name>A0A8S5LM38_9CAUD</name>
<organism evidence="2">
    <name type="scientific">Siphoviridae sp. ctkyH28</name>
    <dbReference type="NCBI Taxonomy" id="2827585"/>
    <lineage>
        <taxon>Viruses</taxon>
        <taxon>Duplodnaviria</taxon>
        <taxon>Heunggongvirae</taxon>
        <taxon>Uroviricota</taxon>
        <taxon>Caudoviricetes</taxon>
    </lineage>
</organism>
<dbReference type="InterPro" id="IPR029432">
    <property type="entry name" value="Gp28/Gp37-like_dom"/>
</dbReference>
<sequence length="346" mass="38673">MDLYVYEKDYSLLAIVDTASSIIWANRFRQCGDFEIYIPASTAMLELLTIDRLIGRMDDDMLGIIERVEVQTNEESGDYMIVTGRDARSILDRRIVWEQTIYNGTVENGLRKLVTDAYISPTITARKYAKLKLATAHSYTERARMQYTGTVLLEAVENLCAAYNYGFKISLSAGNLVLDFYKASNRSADQTTLPRLIFSEDFDNLTASNYIKDKTGYKTVALVAGEGEGSARRKTTVESDSTKIGLDRREVYIDARDVSSNEGEVSASDYMEMLAERGTSELQTAAVVESMEGTVEAGQMHTYKVNYFLGDTVTVIDKYGITANAQVLEVVETWDENGYTCTPTFG</sequence>
<accession>A0A8S5LM38</accession>
<dbReference type="EMBL" id="BK015877">
    <property type="protein sequence ID" value="DAD71156.1"/>
    <property type="molecule type" value="Genomic_DNA"/>
</dbReference>